<evidence type="ECO:0000256" key="1">
    <source>
        <dbReference type="ARBA" id="ARBA00022603"/>
    </source>
</evidence>
<proteinExistence type="predicted"/>
<dbReference type="Pfam" id="PF02636">
    <property type="entry name" value="Methyltransf_28"/>
    <property type="match status" value="1"/>
</dbReference>
<dbReference type="InterPro" id="IPR029063">
    <property type="entry name" value="SAM-dependent_MTases_sf"/>
</dbReference>
<dbReference type="PANTHER" id="PTHR12049">
    <property type="entry name" value="PROTEIN ARGININE METHYLTRANSFERASE NDUFAF7, MITOCHONDRIAL"/>
    <property type="match status" value="1"/>
</dbReference>
<dbReference type="STRING" id="1423892.EMUR_01605"/>
<organism evidence="3 4">
    <name type="scientific">Ehrlichia muris AS145</name>
    <dbReference type="NCBI Taxonomy" id="1423892"/>
    <lineage>
        <taxon>Bacteria</taxon>
        <taxon>Pseudomonadati</taxon>
        <taxon>Pseudomonadota</taxon>
        <taxon>Alphaproteobacteria</taxon>
        <taxon>Rickettsiales</taxon>
        <taxon>Anaplasmataceae</taxon>
        <taxon>Ehrlichia</taxon>
    </lineage>
</organism>
<dbReference type="SUPFAM" id="SSF53335">
    <property type="entry name" value="S-adenosyl-L-methionine-dependent methyltransferases"/>
    <property type="match status" value="1"/>
</dbReference>
<evidence type="ECO:0000313" key="4">
    <source>
        <dbReference type="Proteomes" id="UP000018689"/>
    </source>
</evidence>
<reference evidence="3 4" key="1">
    <citation type="journal article" date="2014" name="Genome Announc.">
        <title>Complete Genome Sequence of Ehrlichia muris Strain AS145T, a Model Monocytotropic Ehrlichia Strain.</title>
        <authorList>
            <person name="Thirumalapura N.R."/>
            <person name="Qin X."/>
            <person name="Kuriakose J.A."/>
            <person name="Walker D.H."/>
        </authorList>
    </citation>
    <scope>NUCLEOTIDE SEQUENCE [LARGE SCALE GENOMIC DNA]</scope>
    <source>
        <strain evidence="4">AS154</strain>
    </source>
</reference>
<dbReference type="PATRIC" id="fig|1423892.3.peg.330"/>
<dbReference type="AlphaFoldDB" id="V9R5U1"/>
<dbReference type="PANTHER" id="PTHR12049:SF7">
    <property type="entry name" value="PROTEIN ARGININE METHYLTRANSFERASE NDUFAF7, MITOCHONDRIAL"/>
    <property type="match status" value="1"/>
</dbReference>
<dbReference type="GO" id="GO:0035243">
    <property type="term" value="F:protein-arginine omega-N symmetric methyltransferase activity"/>
    <property type="evidence" value="ECO:0007669"/>
    <property type="project" value="TreeGrafter"/>
</dbReference>
<dbReference type="InterPro" id="IPR038375">
    <property type="entry name" value="NDUFAF7_sf"/>
</dbReference>
<name>V9R5U1_9RICK</name>
<accession>V9R5U1</accession>
<keyword evidence="2 3" id="KW-0808">Transferase</keyword>
<evidence type="ECO:0000256" key="2">
    <source>
        <dbReference type="ARBA" id="ARBA00022679"/>
    </source>
</evidence>
<dbReference type="GO" id="GO:0032259">
    <property type="term" value="P:methylation"/>
    <property type="evidence" value="ECO:0007669"/>
    <property type="project" value="UniProtKB-KW"/>
</dbReference>
<sequence length="336" mass="38594">MDSYLKKIILNCGGAISIEQFIRIALYDVHHGYYMTRMPFGTHGDFITAPEISQLFGEVIALWILLNWQKMGYPSKFIIVELGPGKGTLISDIIRVLKKFEQCYAATIVYLVEVSPVLEKLQRSVLKDEKIFWCKDIKDVPDYPVVFIANEFFDALPIRQFMYIGNSWCEVYVAVENNEFKIVYKKIDKMFKISSDIENPVIEICDEAVSIIKCIENKILQSGGAAVIIDYGYVNCPYESTIQSIKNHRYNDLLKNVGESDITAHVNFDVLHNSLSTLRSIIMTQRDFLYSFGIKERLQVLIENATETQKQNLMTGFLRLTENMGSMFKVLLVNPR</sequence>
<evidence type="ECO:0000313" key="3">
    <source>
        <dbReference type="EMBL" id="AHC39132.1"/>
    </source>
</evidence>
<dbReference type="RefSeq" id="WP_024071947.1">
    <property type="nucleotide sequence ID" value="NC_023063.1"/>
</dbReference>
<dbReference type="EMBL" id="CP006917">
    <property type="protein sequence ID" value="AHC39132.1"/>
    <property type="molecule type" value="Genomic_DNA"/>
</dbReference>
<dbReference type="KEGG" id="emr:EMUR_01605"/>
<keyword evidence="1 3" id="KW-0489">Methyltransferase</keyword>
<protein>
    <submittedName>
        <fullName evidence="3">SAM-dependent methyltransferase</fullName>
    </submittedName>
</protein>
<gene>
    <name evidence="3" type="ORF">EMUR_01605</name>
</gene>
<keyword evidence="4" id="KW-1185">Reference proteome</keyword>
<dbReference type="Gene3D" id="3.40.50.12710">
    <property type="match status" value="1"/>
</dbReference>
<dbReference type="InterPro" id="IPR003788">
    <property type="entry name" value="NDUFAF7"/>
</dbReference>
<dbReference type="HOGENOM" id="CLU_024840_3_0_5"/>
<dbReference type="OrthoDB" id="9794208at2"/>
<dbReference type="Proteomes" id="UP000018689">
    <property type="component" value="Chromosome"/>
</dbReference>